<feature type="signal peptide" evidence="1">
    <location>
        <begin position="1"/>
        <end position="20"/>
    </location>
</feature>
<accession>A0A2V5ICK4</accession>
<evidence type="ECO:0000313" key="3">
    <source>
        <dbReference type="Proteomes" id="UP000248817"/>
    </source>
</evidence>
<evidence type="ECO:0000313" key="2">
    <source>
        <dbReference type="EMBL" id="PYI33811.1"/>
    </source>
</evidence>
<keyword evidence="1" id="KW-0732">Signal</keyword>
<evidence type="ECO:0000256" key="1">
    <source>
        <dbReference type="SAM" id="SignalP"/>
    </source>
</evidence>
<protein>
    <submittedName>
        <fullName evidence="2">Uncharacterized protein</fullName>
    </submittedName>
</protein>
<organism evidence="2 3">
    <name type="scientific">Aspergillus indologenus CBS 114.80</name>
    <dbReference type="NCBI Taxonomy" id="1450541"/>
    <lineage>
        <taxon>Eukaryota</taxon>
        <taxon>Fungi</taxon>
        <taxon>Dikarya</taxon>
        <taxon>Ascomycota</taxon>
        <taxon>Pezizomycotina</taxon>
        <taxon>Eurotiomycetes</taxon>
        <taxon>Eurotiomycetidae</taxon>
        <taxon>Eurotiales</taxon>
        <taxon>Aspergillaceae</taxon>
        <taxon>Aspergillus</taxon>
        <taxon>Aspergillus subgen. Circumdati</taxon>
    </lineage>
</organism>
<reference evidence="2 3" key="1">
    <citation type="submission" date="2018-02" db="EMBL/GenBank/DDBJ databases">
        <title>The genomes of Aspergillus section Nigri reveals drivers in fungal speciation.</title>
        <authorList>
            <consortium name="DOE Joint Genome Institute"/>
            <person name="Vesth T.C."/>
            <person name="Nybo J."/>
            <person name="Theobald S."/>
            <person name="Brandl J."/>
            <person name="Frisvad J.C."/>
            <person name="Nielsen K.F."/>
            <person name="Lyhne E.K."/>
            <person name="Kogle M.E."/>
            <person name="Kuo A."/>
            <person name="Riley R."/>
            <person name="Clum A."/>
            <person name="Nolan M."/>
            <person name="Lipzen A."/>
            <person name="Salamov A."/>
            <person name="Henrissat B."/>
            <person name="Wiebenga A."/>
            <person name="De vries R.P."/>
            <person name="Grigoriev I.V."/>
            <person name="Mortensen U.H."/>
            <person name="Andersen M.R."/>
            <person name="Baker S.E."/>
        </authorList>
    </citation>
    <scope>NUCLEOTIDE SEQUENCE [LARGE SCALE GENOMIC DNA]</scope>
    <source>
        <strain evidence="2 3">CBS 114.80</strain>
    </source>
</reference>
<dbReference type="Proteomes" id="UP000248817">
    <property type="component" value="Unassembled WGS sequence"/>
</dbReference>
<gene>
    <name evidence="2" type="ORF">BP00DRAFT_468614</name>
</gene>
<name>A0A2V5ICK4_9EURO</name>
<sequence length="271" mass="30016">MKAYKIVLVALLFLVNFGQASMRAAPSELVAMYIAYVFDFLKNGASRTMGPNLPNDVLSDFGTFASRVYPHLVPRGEIWPSTSPLYKKATLDAILADLKSDKYRRSEILRDDPSSHTLTLARIGEVVKSTRGSTAPGFADAWNNQLPEFRRALAGTLAARQQDMLRTSLTELFQDKFKGKTLVGSKLFVLDTDVPFSRVNWGLTAKANGDTIGALKTYKTWVVGLSNLKVTSDMTSDIQAALKSYQDHHETTRTLEKILSELDSVDSCKAR</sequence>
<dbReference type="AlphaFoldDB" id="A0A2V5ICK4"/>
<proteinExistence type="predicted"/>
<feature type="chain" id="PRO_5016107229" evidence="1">
    <location>
        <begin position="21"/>
        <end position="271"/>
    </location>
</feature>
<keyword evidence="3" id="KW-1185">Reference proteome</keyword>
<dbReference type="EMBL" id="KZ825480">
    <property type="protein sequence ID" value="PYI33811.1"/>
    <property type="molecule type" value="Genomic_DNA"/>
</dbReference>